<dbReference type="EMBL" id="CM038913">
    <property type="protein sequence ID" value="KAH9557385.1"/>
    <property type="molecule type" value="Genomic_DNA"/>
</dbReference>
<reference evidence="2" key="1">
    <citation type="journal article" date="2022" name="New Phytol.">
        <title>Phylogenomic structure and speciation in an emerging model: the Sphagnum magellanicum complex (Bryophyta).</title>
        <authorList>
            <person name="Shaw A.J."/>
            <person name="Piatkowski B."/>
            <person name="Duffy A.M."/>
            <person name="Aguero B."/>
            <person name="Imwattana K."/>
            <person name="Nieto-Lugilde M."/>
            <person name="Healey A."/>
            <person name="Weston D.J."/>
            <person name="Patel M.N."/>
            <person name="Schmutz J."/>
            <person name="Grimwood J."/>
            <person name="Yavitt J.B."/>
            <person name="Hassel K."/>
            <person name="Stenoien H.K."/>
            <person name="Flatberg K.I."/>
            <person name="Bickford C.P."/>
            <person name="Hicks K.A."/>
        </authorList>
    </citation>
    <scope>NUCLEOTIDE SEQUENCE [LARGE SCALE GENOMIC DNA]</scope>
</reference>
<name>A0ACB8HNQ0_9BRYO</name>
<proteinExistence type="predicted"/>
<organism evidence="1 2">
    <name type="scientific">Sphagnum magellanicum</name>
    <dbReference type="NCBI Taxonomy" id="128215"/>
    <lineage>
        <taxon>Eukaryota</taxon>
        <taxon>Viridiplantae</taxon>
        <taxon>Streptophyta</taxon>
        <taxon>Embryophyta</taxon>
        <taxon>Bryophyta</taxon>
        <taxon>Sphagnophytina</taxon>
        <taxon>Sphagnopsida</taxon>
        <taxon>Sphagnales</taxon>
        <taxon>Sphagnaceae</taxon>
        <taxon>Sphagnum</taxon>
    </lineage>
</organism>
<evidence type="ECO:0000313" key="1">
    <source>
        <dbReference type="EMBL" id="KAH9557385.1"/>
    </source>
</evidence>
<gene>
    <name evidence="1" type="ORF">CY35_07G082700</name>
</gene>
<accession>A0ACB8HNQ0</accession>
<feature type="non-terminal residue" evidence="1">
    <location>
        <position position="267"/>
    </location>
</feature>
<comment type="caution">
    <text evidence="1">The sequence shown here is derived from an EMBL/GenBank/DDBJ whole genome shotgun (WGS) entry which is preliminary data.</text>
</comment>
<dbReference type="Proteomes" id="UP000828922">
    <property type="component" value="Linkage Group LG07"/>
</dbReference>
<protein>
    <submittedName>
        <fullName evidence="1">Uncharacterized protein</fullName>
    </submittedName>
</protein>
<sequence length="267" mass="31352">MHTRQRREFQAEKIRLEAEVVKSKVDNALMPQAQGLHICRSRHQVRNLEKTLRMLIRQYSEERRLLHEKHKCVVSELKADQQRLKSMIVQKSKELKKFRHLAQRVLQQRSEVELFLIDSINLVKHIVWTETQKSHTLVTHMGRQGNGQFSKENNKSKLYSNIPTPILPAIPSCSWPGVGPWPQVQPSIPYDSKHSSGKTYLENDWNLQNEEFARTVLGHEIDSQLDILDDLDESKIHDKILPKVDISELSWTDREKVLRYLFKKINI</sequence>
<evidence type="ECO:0000313" key="2">
    <source>
        <dbReference type="Proteomes" id="UP000828922"/>
    </source>
</evidence>
<keyword evidence="2" id="KW-1185">Reference proteome</keyword>